<reference evidence="2" key="1">
    <citation type="submission" date="2022-10" db="EMBL/GenBank/DDBJ databases">
        <title>Shewanella flava sp. nov, isolated from the estuary of the Fenhe River into the Yellow River.</title>
        <authorList>
            <person name="Li Y."/>
        </authorList>
    </citation>
    <scope>NUCLEOTIDE SEQUENCE</scope>
    <source>
        <strain evidence="2">FYR11-62</strain>
    </source>
</reference>
<evidence type="ECO:0000313" key="3">
    <source>
        <dbReference type="Proteomes" id="UP001163714"/>
    </source>
</evidence>
<dbReference type="Gene3D" id="3.10.180.10">
    <property type="entry name" value="2,3-Dihydroxybiphenyl 1,2-Dioxygenase, domain 1"/>
    <property type="match status" value="1"/>
</dbReference>
<feature type="domain" description="VOC" evidence="1">
    <location>
        <begin position="2"/>
        <end position="126"/>
    </location>
</feature>
<dbReference type="InterPro" id="IPR004360">
    <property type="entry name" value="Glyas_Fos-R_dOase_dom"/>
</dbReference>
<dbReference type="Proteomes" id="UP001163714">
    <property type="component" value="Unassembled WGS sequence"/>
</dbReference>
<dbReference type="InterPro" id="IPR037523">
    <property type="entry name" value="VOC_core"/>
</dbReference>
<proteinExistence type="predicted"/>
<keyword evidence="3" id="KW-1185">Reference proteome</keyword>
<comment type="caution">
    <text evidence="2">The sequence shown here is derived from an EMBL/GenBank/DDBJ whole genome shotgun (WGS) entry which is preliminary data.</text>
</comment>
<protein>
    <submittedName>
        <fullName evidence="2">VOC family protein</fullName>
    </submittedName>
</protein>
<dbReference type="PROSITE" id="PS51819">
    <property type="entry name" value="VOC"/>
    <property type="match status" value="1"/>
</dbReference>
<evidence type="ECO:0000313" key="2">
    <source>
        <dbReference type="EMBL" id="MCW3171938.1"/>
    </source>
</evidence>
<name>A0ABT3I7V6_9GAMM</name>
<dbReference type="EMBL" id="JAPDMX010000009">
    <property type="protein sequence ID" value="MCW3171938.1"/>
    <property type="molecule type" value="Genomic_DNA"/>
</dbReference>
<accession>A0ABT3I7V6</accession>
<evidence type="ECO:0000259" key="1">
    <source>
        <dbReference type="PROSITE" id="PS51819"/>
    </source>
</evidence>
<dbReference type="CDD" id="cd06587">
    <property type="entry name" value="VOC"/>
    <property type="match status" value="1"/>
</dbReference>
<dbReference type="SUPFAM" id="SSF54593">
    <property type="entry name" value="Glyoxalase/Bleomycin resistance protein/Dihydroxybiphenyl dioxygenase"/>
    <property type="match status" value="1"/>
</dbReference>
<sequence>MYLEHLNIVVKDLEQTLAFYRAAMPHWRVRGGGESTWYGVSRKWLHFGDDNHYLSLNDSGTGKVRELTSNELGVAHFAYVVNDLAGLIERLKGAGFEVRIWGGNVPHAKSVYFIDPNGYEVEFVQYLTDLPSERNVYQE</sequence>
<gene>
    <name evidence="2" type="ORF">OHT75_05570</name>
</gene>
<dbReference type="InterPro" id="IPR029068">
    <property type="entry name" value="Glyas_Bleomycin-R_OHBP_Dase"/>
</dbReference>
<dbReference type="Pfam" id="PF00903">
    <property type="entry name" value="Glyoxalase"/>
    <property type="match status" value="1"/>
</dbReference>
<dbReference type="RefSeq" id="WP_264725473.1">
    <property type="nucleotide sequence ID" value="NZ_JAPDMX010000009.1"/>
</dbReference>
<organism evidence="2 3">
    <name type="scientific">Shewanella subflava</name>
    <dbReference type="NCBI Taxonomy" id="2986476"/>
    <lineage>
        <taxon>Bacteria</taxon>
        <taxon>Pseudomonadati</taxon>
        <taxon>Pseudomonadota</taxon>
        <taxon>Gammaproteobacteria</taxon>
        <taxon>Alteromonadales</taxon>
        <taxon>Shewanellaceae</taxon>
        <taxon>Shewanella</taxon>
    </lineage>
</organism>